<sequence>MGITVFVGIATDVKTQNIQSLFITLGGTDSALLEVLIDNALGHKFSDILDKIREFDVLAQLHFSELSSEEFKDAILAIRAYLGEINLSSDWQRDAKELWLSKFEPLITQDDRYAMAC</sequence>
<reference evidence="1 2" key="1">
    <citation type="submission" date="2018-04" db="EMBL/GenBank/DDBJ databases">
        <title>Genomic Encyclopedia of Archaeal and Bacterial Type Strains, Phase II (KMG-II): from individual species to whole genera.</title>
        <authorList>
            <person name="Goeker M."/>
        </authorList>
    </citation>
    <scope>NUCLEOTIDE SEQUENCE [LARGE SCALE GENOMIC DNA]</scope>
    <source>
        <strain evidence="1 2">DSM 5822</strain>
    </source>
</reference>
<keyword evidence="2" id="KW-1185">Reference proteome</keyword>
<protein>
    <submittedName>
        <fullName evidence="1">Uncharacterized protein</fullName>
    </submittedName>
</protein>
<proteinExistence type="predicted"/>
<accession>A0A2T5IUL5</accession>
<comment type="caution">
    <text evidence="1">The sequence shown here is derived from an EMBL/GenBank/DDBJ whole genome shotgun (WGS) entry which is preliminary data.</text>
</comment>
<dbReference type="Proteomes" id="UP000244223">
    <property type="component" value="Unassembled WGS sequence"/>
</dbReference>
<dbReference type="OrthoDB" id="6497190at2"/>
<organism evidence="1 2">
    <name type="scientific">Agitococcus lubricus</name>
    <dbReference type="NCBI Taxonomy" id="1077255"/>
    <lineage>
        <taxon>Bacteria</taxon>
        <taxon>Pseudomonadati</taxon>
        <taxon>Pseudomonadota</taxon>
        <taxon>Gammaproteobacteria</taxon>
        <taxon>Moraxellales</taxon>
        <taxon>Moraxellaceae</taxon>
        <taxon>Agitococcus</taxon>
    </lineage>
</organism>
<dbReference type="RefSeq" id="WP_107866731.1">
    <property type="nucleotide sequence ID" value="NZ_QAON01000018.1"/>
</dbReference>
<gene>
    <name evidence="1" type="ORF">C8N29_1188</name>
</gene>
<dbReference type="EMBL" id="QAON01000018">
    <property type="protein sequence ID" value="PTQ87513.1"/>
    <property type="molecule type" value="Genomic_DNA"/>
</dbReference>
<evidence type="ECO:0000313" key="2">
    <source>
        <dbReference type="Proteomes" id="UP000244223"/>
    </source>
</evidence>
<dbReference type="AlphaFoldDB" id="A0A2T5IUL5"/>
<evidence type="ECO:0000313" key="1">
    <source>
        <dbReference type="EMBL" id="PTQ87513.1"/>
    </source>
</evidence>
<name>A0A2T5IUL5_9GAMM</name>